<reference evidence="1 2" key="1">
    <citation type="submission" date="2019-07" db="EMBL/GenBank/DDBJ databases">
        <title>Analysis of the biochemical properties, biological activity and biotechnological potential of siderophores and biosurfactants produced by Antarctic psychrotolerant bacteria.</title>
        <authorList>
            <person name="Styczynski M."/>
            <person name="Krucon T."/>
            <person name="Decewicz P."/>
            <person name="Dziewit L."/>
        </authorList>
    </citation>
    <scope>NUCLEOTIDE SEQUENCE [LARGE SCALE GENOMIC DNA]</scope>
    <source>
        <strain evidence="1 2">ANT_H27</strain>
    </source>
</reference>
<dbReference type="RefSeq" id="WP_149620111.1">
    <property type="nucleotide sequence ID" value="NZ_VOBL01000014.1"/>
</dbReference>
<dbReference type="AlphaFoldDB" id="A0A5B0E9S8"/>
<accession>A0A5B0E9S8</accession>
<gene>
    <name evidence="1" type="ORF">FQ154_13420</name>
</gene>
<evidence type="ECO:0000313" key="1">
    <source>
        <dbReference type="EMBL" id="KAA0975794.1"/>
    </source>
</evidence>
<evidence type="ECO:0000313" key="2">
    <source>
        <dbReference type="Proteomes" id="UP000323856"/>
    </source>
</evidence>
<dbReference type="EMBL" id="VOBL01000014">
    <property type="protein sequence ID" value="KAA0975794.1"/>
    <property type="molecule type" value="Genomic_DNA"/>
</dbReference>
<protein>
    <submittedName>
        <fullName evidence="1">Uncharacterized protein</fullName>
    </submittedName>
</protein>
<name>A0A5B0E9S8_9MICC</name>
<dbReference type="Proteomes" id="UP000323856">
    <property type="component" value="Unassembled WGS sequence"/>
</dbReference>
<sequence>MSRPHRAARLLRGFDPDWEFTVNDVRVATGMVASAFRGVMGSQGTLGAGNALTGATTRTIGKQQAS</sequence>
<proteinExistence type="predicted"/>
<organism evidence="1 2">
    <name type="scientific">Paeniglutamicibacter gangotriensis</name>
    <dbReference type="NCBI Taxonomy" id="254787"/>
    <lineage>
        <taxon>Bacteria</taxon>
        <taxon>Bacillati</taxon>
        <taxon>Actinomycetota</taxon>
        <taxon>Actinomycetes</taxon>
        <taxon>Micrococcales</taxon>
        <taxon>Micrococcaceae</taxon>
        <taxon>Paeniglutamicibacter</taxon>
    </lineage>
</organism>
<comment type="caution">
    <text evidence="1">The sequence shown here is derived from an EMBL/GenBank/DDBJ whole genome shotgun (WGS) entry which is preliminary data.</text>
</comment>